<protein>
    <recommendedName>
        <fullName evidence="3">Tail tubular protein A</fullName>
    </recommendedName>
</protein>
<dbReference type="AlphaFoldDB" id="A0A943I190"/>
<accession>A0A943I190</accession>
<dbReference type="InterPro" id="IPR033767">
    <property type="entry name" value="Tail_Gp11"/>
</dbReference>
<comment type="caution">
    <text evidence="1">The sequence shown here is derived from an EMBL/GenBank/DDBJ whole genome shotgun (WGS) entry which is preliminary data.</text>
</comment>
<proteinExistence type="predicted"/>
<evidence type="ECO:0000313" key="2">
    <source>
        <dbReference type="Proteomes" id="UP000754226"/>
    </source>
</evidence>
<sequence>MLGTLSELDAINIILSSVGNDLVNSLDDEVDVDIANAKNILELTSRNIQRKGWDFNTYRYTMYPDVYTKKILWDNRIIKFSSEDGNTYAKRGNYLYNMSNQTDEYDREVVLTAIMALDFEDLPDCFKSYIAARAAIDFQSRYFGDQQVSQDLQYNMQEAYQDIVQYDMDMGNYNMLNLTNVSSVLERS</sequence>
<dbReference type="Pfam" id="PF17212">
    <property type="entry name" value="Tube"/>
    <property type="match status" value="1"/>
</dbReference>
<evidence type="ECO:0000313" key="1">
    <source>
        <dbReference type="EMBL" id="MBS5519650.1"/>
    </source>
</evidence>
<reference evidence="1" key="1">
    <citation type="submission" date="2021-02" db="EMBL/GenBank/DDBJ databases">
        <title>Infant gut strain persistence is associated with maternal origin, phylogeny, and functional potential including surface adhesion and iron acquisition.</title>
        <authorList>
            <person name="Lou Y.C."/>
        </authorList>
    </citation>
    <scope>NUCLEOTIDE SEQUENCE</scope>
    <source>
        <strain evidence="1">L3_106_000M1_dasL3_106_000M1_concoct_15</strain>
    </source>
</reference>
<name>A0A943I190_9FIRM</name>
<organism evidence="1 2">
    <name type="scientific">Acidaminococcus intestini</name>
    <dbReference type="NCBI Taxonomy" id="187327"/>
    <lineage>
        <taxon>Bacteria</taxon>
        <taxon>Bacillati</taxon>
        <taxon>Bacillota</taxon>
        <taxon>Negativicutes</taxon>
        <taxon>Acidaminococcales</taxon>
        <taxon>Acidaminococcaceae</taxon>
        <taxon>Acidaminococcus</taxon>
    </lineage>
</organism>
<evidence type="ECO:0008006" key="3">
    <source>
        <dbReference type="Google" id="ProtNLM"/>
    </source>
</evidence>
<dbReference type="EMBL" id="JAGZCZ010000005">
    <property type="protein sequence ID" value="MBS5519650.1"/>
    <property type="molecule type" value="Genomic_DNA"/>
</dbReference>
<dbReference type="Proteomes" id="UP000754226">
    <property type="component" value="Unassembled WGS sequence"/>
</dbReference>
<gene>
    <name evidence="1" type="ORF">KHX13_04875</name>
</gene>